<organism evidence="1">
    <name type="scientific">marine sediment metagenome</name>
    <dbReference type="NCBI Taxonomy" id="412755"/>
    <lineage>
        <taxon>unclassified sequences</taxon>
        <taxon>metagenomes</taxon>
        <taxon>ecological metagenomes</taxon>
    </lineage>
</organism>
<proteinExistence type="predicted"/>
<sequence length="90" mass="10275">MIKPPNTYAEAEELLKSGDLRHQLKLLLILIAYGDNKPVALKAALELLLMPDERPVDWTDDLTTDELLLGHEYVESLKQQLLDNFDITED</sequence>
<protein>
    <submittedName>
        <fullName evidence="1">Uncharacterized protein</fullName>
    </submittedName>
</protein>
<reference evidence="1" key="1">
    <citation type="journal article" date="2015" name="Nature">
        <title>Complex archaea that bridge the gap between prokaryotes and eukaryotes.</title>
        <authorList>
            <person name="Spang A."/>
            <person name="Saw J.H."/>
            <person name="Jorgensen S.L."/>
            <person name="Zaremba-Niedzwiedzka K."/>
            <person name="Martijn J."/>
            <person name="Lind A.E."/>
            <person name="van Eijk R."/>
            <person name="Schleper C."/>
            <person name="Guy L."/>
            <person name="Ettema T.J."/>
        </authorList>
    </citation>
    <scope>NUCLEOTIDE SEQUENCE</scope>
</reference>
<accession>A0A0F9ME11</accession>
<name>A0A0F9ME11_9ZZZZ</name>
<gene>
    <name evidence="1" type="ORF">LCGC14_1085780</name>
</gene>
<evidence type="ECO:0000313" key="1">
    <source>
        <dbReference type="EMBL" id="KKN05600.1"/>
    </source>
</evidence>
<dbReference type="EMBL" id="LAZR01004783">
    <property type="protein sequence ID" value="KKN05600.1"/>
    <property type="molecule type" value="Genomic_DNA"/>
</dbReference>
<dbReference type="AlphaFoldDB" id="A0A0F9ME11"/>
<comment type="caution">
    <text evidence="1">The sequence shown here is derived from an EMBL/GenBank/DDBJ whole genome shotgun (WGS) entry which is preliminary data.</text>
</comment>